<sequence>MAMVMAAVLSENVSLEDFMANPPDDMEWVDGQIAEKNGMTVKHSRIQSRLDRSWGNYKDSSGQGGEVYVEVPCGTDRRVRRPDVAYLTPELVAQFGDVPTLPQSPPLIAEIVSPTDSAEEIFLKAQEYLDSGCLEVWIVFPESRWILIVTQTQKLTFNQGSTISTQLVLAGFSVAVEELLA</sequence>
<dbReference type="AlphaFoldDB" id="A0A6J4M9U7"/>
<proteinExistence type="predicted"/>
<dbReference type="InterPro" id="IPR011335">
    <property type="entry name" value="Restrct_endonuc-II-like"/>
</dbReference>
<dbReference type="PANTHER" id="PTHR34107:SF1">
    <property type="entry name" value="SLL0198 PROTEIN"/>
    <property type="match status" value="1"/>
</dbReference>
<dbReference type="EMBL" id="CADCTZ010000579">
    <property type="protein sequence ID" value="CAA9354235.1"/>
    <property type="molecule type" value="Genomic_DNA"/>
</dbReference>
<gene>
    <name evidence="2" type="ORF">AVDCRST_MAG84-3032</name>
</gene>
<feature type="domain" description="Putative restriction endonuclease" evidence="1">
    <location>
        <begin position="20"/>
        <end position="177"/>
    </location>
</feature>
<dbReference type="InterPro" id="IPR008538">
    <property type="entry name" value="Uma2"/>
</dbReference>
<dbReference type="CDD" id="cd06260">
    <property type="entry name" value="DUF820-like"/>
    <property type="match status" value="1"/>
</dbReference>
<dbReference type="InterPro" id="IPR012296">
    <property type="entry name" value="Nuclease_put_TT1808"/>
</dbReference>
<dbReference type="PANTHER" id="PTHR34107">
    <property type="entry name" value="SLL0198 PROTEIN-RELATED"/>
    <property type="match status" value="1"/>
</dbReference>
<dbReference type="SUPFAM" id="SSF52980">
    <property type="entry name" value="Restriction endonuclease-like"/>
    <property type="match status" value="1"/>
</dbReference>
<evidence type="ECO:0000259" key="1">
    <source>
        <dbReference type="Pfam" id="PF05685"/>
    </source>
</evidence>
<reference evidence="2" key="1">
    <citation type="submission" date="2020-02" db="EMBL/GenBank/DDBJ databases">
        <authorList>
            <person name="Meier V. D."/>
        </authorList>
    </citation>
    <scope>NUCLEOTIDE SEQUENCE</scope>
    <source>
        <strain evidence="2">AVDCRST_MAG84</strain>
    </source>
</reference>
<dbReference type="Gene3D" id="3.90.1570.10">
    <property type="entry name" value="tt1808, chain A"/>
    <property type="match status" value="1"/>
</dbReference>
<accession>A0A6J4M9U7</accession>
<protein>
    <recommendedName>
        <fullName evidence="1">Putative restriction endonuclease domain-containing protein</fullName>
    </recommendedName>
</protein>
<name>A0A6J4M9U7_9CYAN</name>
<organism evidence="2">
    <name type="scientific">uncultured Microcoleus sp</name>
    <dbReference type="NCBI Taxonomy" id="259945"/>
    <lineage>
        <taxon>Bacteria</taxon>
        <taxon>Bacillati</taxon>
        <taxon>Cyanobacteriota</taxon>
        <taxon>Cyanophyceae</taxon>
        <taxon>Oscillatoriophycideae</taxon>
        <taxon>Oscillatoriales</taxon>
        <taxon>Microcoleaceae</taxon>
        <taxon>Microcoleus</taxon>
        <taxon>environmental samples</taxon>
    </lineage>
</organism>
<dbReference type="Pfam" id="PF05685">
    <property type="entry name" value="Uma2"/>
    <property type="match status" value="1"/>
</dbReference>
<evidence type="ECO:0000313" key="2">
    <source>
        <dbReference type="EMBL" id="CAA9354235.1"/>
    </source>
</evidence>